<reference evidence="2" key="1">
    <citation type="journal article" date="2019" name="Int. J. Syst. Evol. Microbiol.">
        <title>The Global Catalogue of Microorganisms (GCM) 10K type strain sequencing project: providing services to taxonomists for standard genome sequencing and annotation.</title>
        <authorList>
            <consortium name="The Broad Institute Genomics Platform"/>
            <consortium name="The Broad Institute Genome Sequencing Center for Infectious Disease"/>
            <person name="Wu L."/>
            <person name="Ma J."/>
        </authorList>
    </citation>
    <scope>NUCLEOTIDE SEQUENCE [LARGE SCALE GENOMIC DNA]</scope>
    <source>
        <strain evidence="2">JCM 17069</strain>
    </source>
</reference>
<evidence type="ECO:0000313" key="2">
    <source>
        <dbReference type="Proteomes" id="UP001500367"/>
    </source>
</evidence>
<protein>
    <submittedName>
        <fullName evidence="1">Uncharacterized protein</fullName>
    </submittedName>
</protein>
<dbReference type="EMBL" id="BAABCT010000007">
    <property type="protein sequence ID" value="GAA4077391.1"/>
    <property type="molecule type" value="Genomic_DNA"/>
</dbReference>
<sequence length="61" mass="7085">MLERYNENNAPVINAKPIKAKISAVIDGFFFIPINWLKLRFSDYTKILIEKESILDKKISS</sequence>
<evidence type="ECO:0000313" key="1">
    <source>
        <dbReference type="EMBL" id="GAA4077391.1"/>
    </source>
</evidence>
<name>A0ABP7W1C6_9FLAO</name>
<comment type="caution">
    <text evidence="1">The sequence shown here is derived from an EMBL/GenBank/DDBJ whole genome shotgun (WGS) entry which is preliminary data.</text>
</comment>
<dbReference type="Proteomes" id="UP001500367">
    <property type="component" value="Unassembled WGS sequence"/>
</dbReference>
<organism evidence="1 2">
    <name type="scientific">Flavobacterium cheonanense</name>
    <dbReference type="NCBI Taxonomy" id="706183"/>
    <lineage>
        <taxon>Bacteria</taxon>
        <taxon>Pseudomonadati</taxon>
        <taxon>Bacteroidota</taxon>
        <taxon>Flavobacteriia</taxon>
        <taxon>Flavobacteriales</taxon>
        <taxon>Flavobacteriaceae</taxon>
        <taxon>Flavobacterium</taxon>
    </lineage>
</organism>
<keyword evidence="2" id="KW-1185">Reference proteome</keyword>
<proteinExistence type="predicted"/>
<gene>
    <name evidence="1" type="ORF">GCM10022389_24010</name>
</gene>
<accession>A0ABP7W1C6</accession>